<dbReference type="Proteomes" id="UP000492821">
    <property type="component" value="Unassembled WGS sequence"/>
</dbReference>
<evidence type="ECO:0000259" key="1">
    <source>
        <dbReference type="SMART" id="SM00382"/>
    </source>
</evidence>
<accession>A0A7E4ZYT6</accession>
<dbReference type="InterPro" id="IPR047187">
    <property type="entry name" value="SF1_C_Upf1"/>
</dbReference>
<dbReference type="GO" id="GO:0035194">
    <property type="term" value="P:regulatory ncRNA-mediated post-transcriptional gene silencing"/>
    <property type="evidence" value="ECO:0007669"/>
    <property type="project" value="TreeGrafter"/>
</dbReference>
<keyword evidence="2" id="KW-1185">Reference proteome</keyword>
<dbReference type="InterPro" id="IPR045055">
    <property type="entry name" value="DNA2/NAM7-like"/>
</dbReference>
<dbReference type="PANTHER" id="PTHR10887">
    <property type="entry name" value="DNA2/NAM7 HELICASE FAMILY"/>
    <property type="match status" value="1"/>
</dbReference>
<dbReference type="GO" id="GO:0043186">
    <property type="term" value="C:P granule"/>
    <property type="evidence" value="ECO:0007669"/>
    <property type="project" value="TreeGrafter"/>
</dbReference>
<organism evidence="2 3">
    <name type="scientific">Panagrellus redivivus</name>
    <name type="common">Microworm</name>
    <dbReference type="NCBI Taxonomy" id="6233"/>
    <lineage>
        <taxon>Eukaryota</taxon>
        <taxon>Metazoa</taxon>
        <taxon>Ecdysozoa</taxon>
        <taxon>Nematoda</taxon>
        <taxon>Chromadorea</taxon>
        <taxon>Rhabditida</taxon>
        <taxon>Tylenchina</taxon>
        <taxon>Panagrolaimomorpha</taxon>
        <taxon>Panagrolaimoidea</taxon>
        <taxon>Panagrolaimidae</taxon>
        <taxon>Panagrellus</taxon>
    </lineage>
</organism>
<proteinExistence type="predicted"/>
<dbReference type="Gene3D" id="3.40.50.300">
    <property type="entry name" value="P-loop containing nucleotide triphosphate hydrolases"/>
    <property type="match status" value="2"/>
</dbReference>
<dbReference type="SMART" id="SM00382">
    <property type="entry name" value="AAA"/>
    <property type="match status" value="1"/>
</dbReference>
<dbReference type="CDD" id="cd18808">
    <property type="entry name" value="SF1_C_Upf1"/>
    <property type="match status" value="1"/>
</dbReference>
<dbReference type="Pfam" id="PF13086">
    <property type="entry name" value="AAA_11"/>
    <property type="match status" value="2"/>
</dbReference>
<reference evidence="2" key="1">
    <citation type="journal article" date="2013" name="Genetics">
        <title>The draft genome and transcriptome of Panagrellus redivivus are shaped by the harsh demands of a free-living lifestyle.</title>
        <authorList>
            <person name="Srinivasan J."/>
            <person name="Dillman A.R."/>
            <person name="Macchietto M.G."/>
            <person name="Heikkinen L."/>
            <person name="Lakso M."/>
            <person name="Fracchia K.M."/>
            <person name="Antoshechkin I."/>
            <person name="Mortazavi A."/>
            <person name="Wong G."/>
            <person name="Sternberg P.W."/>
        </authorList>
    </citation>
    <scope>NUCLEOTIDE SEQUENCE [LARGE SCALE GENOMIC DNA]</scope>
    <source>
        <strain evidence="2">MT8872</strain>
    </source>
</reference>
<dbReference type="PANTHER" id="PTHR10887:SF322">
    <property type="entry name" value="HELICASE MOV-10"/>
    <property type="match status" value="1"/>
</dbReference>
<dbReference type="InterPro" id="IPR041679">
    <property type="entry name" value="DNA2/NAM7-like_C"/>
</dbReference>
<evidence type="ECO:0000313" key="2">
    <source>
        <dbReference type="Proteomes" id="UP000492821"/>
    </source>
</evidence>
<feature type="domain" description="AAA+ ATPase" evidence="1">
    <location>
        <begin position="304"/>
        <end position="486"/>
    </location>
</feature>
<protein>
    <submittedName>
        <fullName evidence="3">RNA helicase</fullName>
    </submittedName>
</protein>
<dbReference type="InterPro" id="IPR003593">
    <property type="entry name" value="AAA+_ATPase"/>
</dbReference>
<dbReference type="AlphaFoldDB" id="A0A7E4ZYT6"/>
<dbReference type="GO" id="GO:0004386">
    <property type="term" value="F:helicase activity"/>
    <property type="evidence" value="ECO:0007669"/>
    <property type="project" value="InterPro"/>
</dbReference>
<dbReference type="Pfam" id="PF13087">
    <property type="entry name" value="AAA_12"/>
    <property type="match status" value="1"/>
</dbReference>
<dbReference type="GO" id="GO:0005829">
    <property type="term" value="C:cytosol"/>
    <property type="evidence" value="ECO:0007669"/>
    <property type="project" value="TreeGrafter"/>
</dbReference>
<sequence length="700" mass="78639">MVKSIRYQRHQRVLPYAGRVSKRQYEPKDVQRQTNAITHQFLFEHHRALLDGLQFPTKDIALAAAKFESFVALEKLSNELNTPIQERLIASDVRFYNGYRIVSKKKADYAERAKVEATITLALGPDSNFRLAKEREAIILVKAENEDSQNPLFGRQINGFITKRDGWRLTVRVLCKLEDLDDFKHSHLQLYVDVNTMAQKLQLDAIANVRRKRFLQQKLAYDVTPPVQRTVVSPRCSRSRSPSVICLDDEDDLQTSKFASSGESVICLDDYPVPPPKFSASRKPSTGLNAEQQMAIDEMIRDDTDSMFMLFGPPGTGKTFTLIKAIVELVRTGGRVLICTPSNKAADVIACGILNEGINSLHRHVSRTLDPMMVPAELRSHAGIHMNGQQALFTAEDAINLDEYDVVVTTLGSTPALRKSMTTARREFSHIVVDEAGQAAEMEVWMPLAFFAAESTRLIVAGDPMQLGPVAPAHLLDDPVYGYKTSILSRLYQNEAFRSDSQNMVQLTKNYRSHESIVNIVSGLFYNNSLQFTRPAGHDSLHHWPDLPQDKFPIVFESVAGYVRTDNNGSSWNKAEAEGVAFYVDSLLRSRLVQAHEIGVVSPYTAQTQYIRHLLGPSSEVTVDTVEKFQGSERRVIIMTAVRNGDALGFMDDRQRLNTALSRAQQMLIVIGHGPSLEVSPDWFKFIQYCKQNNAYIGSD</sequence>
<reference evidence="3" key="2">
    <citation type="submission" date="2020-10" db="UniProtKB">
        <authorList>
            <consortium name="WormBaseParasite"/>
        </authorList>
    </citation>
    <scope>IDENTIFICATION</scope>
</reference>
<dbReference type="WBParaSite" id="Pan_g3619.t1">
    <property type="protein sequence ID" value="Pan_g3619.t1"/>
    <property type="gene ID" value="Pan_g3619"/>
</dbReference>
<dbReference type="SUPFAM" id="SSF52540">
    <property type="entry name" value="P-loop containing nucleoside triphosphate hydrolases"/>
    <property type="match status" value="1"/>
</dbReference>
<evidence type="ECO:0000313" key="3">
    <source>
        <dbReference type="WBParaSite" id="Pan_g3619.t1"/>
    </source>
</evidence>
<dbReference type="InterPro" id="IPR041677">
    <property type="entry name" value="DNA2/NAM7_AAA_11"/>
</dbReference>
<name>A0A7E4ZYT6_PANRE</name>
<dbReference type="InterPro" id="IPR027417">
    <property type="entry name" value="P-loop_NTPase"/>
</dbReference>